<evidence type="ECO:0000313" key="1">
    <source>
        <dbReference type="EMBL" id="GAA0151285.1"/>
    </source>
</evidence>
<protein>
    <recommendedName>
        <fullName evidence="3">Zinc knuckle CX2CX4HX4C domain-containing protein</fullName>
    </recommendedName>
</protein>
<sequence>MKERGRYLRVKVKLNSYKLLKRGGLVPVRVNKVPVVYRYEKISDVYLYCDMLGHEHFSCDEKFDDEVKKVSRVNKYNG</sequence>
<evidence type="ECO:0008006" key="3">
    <source>
        <dbReference type="Google" id="ProtNLM"/>
    </source>
</evidence>
<comment type="caution">
    <text evidence="1">The sequence shown here is derived from an EMBL/GenBank/DDBJ whole genome shotgun (WGS) entry which is preliminary data.</text>
</comment>
<evidence type="ECO:0000313" key="2">
    <source>
        <dbReference type="Proteomes" id="UP001454036"/>
    </source>
</evidence>
<reference evidence="1 2" key="1">
    <citation type="submission" date="2024-01" db="EMBL/GenBank/DDBJ databases">
        <title>The complete chloroplast genome sequence of Lithospermum erythrorhizon: insights into the phylogenetic relationship among Boraginaceae species and the maternal lineages of purple gromwells.</title>
        <authorList>
            <person name="Okada T."/>
            <person name="Watanabe K."/>
        </authorList>
    </citation>
    <scope>NUCLEOTIDE SEQUENCE [LARGE SCALE GENOMIC DNA]</scope>
</reference>
<name>A0AAV3PI01_LITER</name>
<accession>A0AAV3PI01</accession>
<proteinExistence type="predicted"/>
<dbReference type="AlphaFoldDB" id="A0AAV3PI01"/>
<keyword evidence="2" id="KW-1185">Reference proteome</keyword>
<dbReference type="Proteomes" id="UP001454036">
    <property type="component" value="Unassembled WGS sequence"/>
</dbReference>
<organism evidence="1 2">
    <name type="scientific">Lithospermum erythrorhizon</name>
    <name type="common">Purple gromwell</name>
    <name type="synonym">Lithospermum officinale var. erythrorhizon</name>
    <dbReference type="NCBI Taxonomy" id="34254"/>
    <lineage>
        <taxon>Eukaryota</taxon>
        <taxon>Viridiplantae</taxon>
        <taxon>Streptophyta</taxon>
        <taxon>Embryophyta</taxon>
        <taxon>Tracheophyta</taxon>
        <taxon>Spermatophyta</taxon>
        <taxon>Magnoliopsida</taxon>
        <taxon>eudicotyledons</taxon>
        <taxon>Gunneridae</taxon>
        <taxon>Pentapetalae</taxon>
        <taxon>asterids</taxon>
        <taxon>lamiids</taxon>
        <taxon>Boraginales</taxon>
        <taxon>Boraginaceae</taxon>
        <taxon>Boraginoideae</taxon>
        <taxon>Lithospermeae</taxon>
        <taxon>Lithospermum</taxon>
    </lineage>
</organism>
<dbReference type="EMBL" id="BAABME010001754">
    <property type="protein sequence ID" value="GAA0151285.1"/>
    <property type="molecule type" value="Genomic_DNA"/>
</dbReference>
<gene>
    <name evidence="1" type="ORF">LIER_10034</name>
</gene>